<keyword evidence="5" id="KW-1185">Reference proteome</keyword>
<keyword evidence="1" id="KW-0472">Membrane</keyword>
<evidence type="ECO:0000259" key="2">
    <source>
        <dbReference type="Pfam" id="PF10081"/>
    </source>
</evidence>
<evidence type="ECO:0000259" key="3">
    <source>
        <dbReference type="Pfam" id="PF15420"/>
    </source>
</evidence>
<accession>A0A1H8GZJ3</accession>
<feature type="domain" description="Alpha/beta-hydrolase catalytic" evidence="2">
    <location>
        <begin position="236"/>
        <end position="524"/>
    </location>
</feature>
<dbReference type="InterPro" id="IPR012037">
    <property type="entry name" value="Alpha/beta-hydrolase_fam"/>
</dbReference>
<dbReference type="Proteomes" id="UP000199054">
    <property type="component" value="Unassembled WGS sequence"/>
</dbReference>
<protein>
    <submittedName>
        <fullName evidence="4">Uncharacterized membrane protein</fullName>
    </submittedName>
</protein>
<feature type="transmembrane region" description="Helical" evidence="1">
    <location>
        <begin position="101"/>
        <end position="124"/>
    </location>
</feature>
<dbReference type="InterPro" id="IPR027788">
    <property type="entry name" value="Alpha/beta-hydrolase_N_dom"/>
</dbReference>
<feature type="transmembrane region" description="Helical" evidence="1">
    <location>
        <begin position="61"/>
        <end position="81"/>
    </location>
</feature>
<dbReference type="Pfam" id="PF15420">
    <property type="entry name" value="Abhydrolase_9_N"/>
    <property type="match status" value="1"/>
</dbReference>
<dbReference type="PIRSF" id="PIRSF007542">
    <property type="entry name" value="UCP007542"/>
    <property type="match status" value="1"/>
</dbReference>
<feature type="transmembrane region" description="Helical" evidence="1">
    <location>
        <begin position="145"/>
        <end position="171"/>
    </location>
</feature>
<dbReference type="InterPro" id="IPR027787">
    <property type="entry name" value="Alpha/beta-hydrolase_catalytic"/>
</dbReference>
<reference evidence="4 5" key="1">
    <citation type="submission" date="2016-10" db="EMBL/GenBank/DDBJ databases">
        <authorList>
            <person name="de Groot N.N."/>
        </authorList>
    </citation>
    <scope>NUCLEOTIDE SEQUENCE [LARGE SCALE GENOMIC DNA]</scope>
    <source>
        <strain evidence="4 5">DSM 8512</strain>
    </source>
</reference>
<dbReference type="EMBL" id="FODE01000008">
    <property type="protein sequence ID" value="SEN49134.1"/>
    <property type="molecule type" value="Genomic_DNA"/>
</dbReference>
<proteinExistence type="predicted"/>
<keyword evidence="1" id="KW-0812">Transmembrane</keyword>
<dbReference type="AlphaFoldDB" id="A0A1H8GZJ3"/>
<feature type="domain" description="Alpha/beta-hydrolase N-terminal" evidence="3">
    <location>
        <begin position="12"/>
        <end position="219"/>
    </location>
</feature>
<dbReference type="RefSeq" id="WP_211657255.1">
    <property type="nucleotide sequence ID" value="NZ_CP067124.1"/>
</dbReference>
<evidence type="ECO:0000256" key="1">
    <source>
        <dbReference type="SAM" id="Phobius"/>
    </source>
</evidence>
<evidence type="ECO:0000313" key="4">
    <source>
        <dbReference type="EMBL" id="SEN49134.1"/>
    </source>
</evidence>
<keyword evidence="1" id="KW-1133">Transmembrane helix</keyword>
<sequence>MVLGTLFLAASLTPSLVPRSDVMQGTLAGMCLGAGYGLGAGLAMTWRYMRLPFLPERVRPAFNVVLTIFCLAVVLTFLSQVPDWQNSIRLPMGMEPVDSAHPVRLFLLALTVFVALLLLARLFVLSTRYLSGRAHRIVPRRIANVVGVVLAALIFWTLANGVLFRSVLYVLDGSYREYDALMVPDQPRPEDPQVTGSMESLIAWEMLGRAGREFIANAPGAARIGALSGRPAMRPIRVYAGLPAGADAEERAQLALAELIRQGGFDRSVLVVVTPTGTGWVDPASLDTLEILHGGDVASVAQQYSYLTSPLSLIVEPEYGAEATTALFNAIYGHWRSLPADERPRFYLHGLSLGAMNSERLVELSGILPDPIDGALWSGPPFESRLWRAITDARQPGSPAWLPRYGDDSLVRFANQDGLTAPDDALWGRMRIVYLQYASDPIVFFDPRDFYRPPAWLSDPRGPDVSAELRWYPVVTMLQLALDMAVGTGTPMGYGHVYAPEHYLDAWLAVTRPPGWSTDALERLRERLAGEAAQESDRRGG</sequence>
<feature type="transmembrane region" description="Helical" evidence="1">
    <location>
        <begin position="25"/>
        <end position="49"/>
    </location>
</feature>
<dbReference type="Pfam" id="PF10081">
    <property type="entry name" value="Abhydrolase_9"/>
    <property type="match status" value="1"/>
</dbReference>
<name>A0A1H8GZJ3_9RHOB</name>
<gene>
    <name evidence="4" type="ORF">SAMN04489859_100825</name>
</gene>
<evidence type="ECO:0000313" key="5">
    <source>
        <dbReference type="Proteomes" id="UP000199054"/>
    </source>
</evidence>
<organism evidence="4 5">
    <name type="scientific">Paracoccus alcaliphilus</name>
    <dbReference type="NCBI Taxonomy" id="34002"/>
    <lineage>
        <taxon>Bacteria</taxon>
        <taxon>Pseudomonadati</taxon>
        <taxon>Pseudomonadota</taxon>
        <taxon>Alphaproteobacteria</taxon>
        <taxon>Rhodobacterales</taxon>
        <taxon>Paracoccaceae</taxon>
        <taxon>Paracoccus</taxon>
    </lineage>
</organism>